<evidence type="ECO:0000259" key="2">
    <source>
        <dbReference type="PROSITE" id="PS50828"/>
    </source>
</evidence>
<dbReference type="AlphaFoldDB" id="A0AAV0XBX4"/>
<feature type="domain" description="Smr" evidence="2">
    <location>
        <begin position="889"/>
        <end position="972"/>
    </location>
</feature>
<dbReference type="EMBL" id="CARXXK010000004">
    <property type="protein sequence ID" value="CAI6366034.1"/>
    <property type="molecule type" value="Genomic_DNA"/>
</dbReference>
<evidence type="ECO:0000313" key="4">
    <source>
        <dbReference type="Proteomes" id="UP001160148"/>
    </source>
</evidence>
<name>A0AAV0XBX4_9HEMI</name>
<dbReference type="InterPro" id="IPR036063">
    <property type="entry name" value="Smr_dom_sf"/>
</dbReference>
<dbReference type="Proteomes" id="UP001160148">
    <property type="component" value="Unassembled WGS sequence"/>
</dbReference>
<organism evidence="3 4">
    <name type="scientific">Macrosiphum euphorbiae</name>
    <name type="common">potato aphid</name>
    <dbReference type="NCBI Taxonomy" id="13131"/>
    <lineage>
        <taxon>Eukaryota</taxon>
        <taxon>Metazoa</taxon>
        <taxon>Ecdysozoa</taxon>
        <taxon>Arthropoda</taxon>
        <taxon>Hexapoda</taxon>
        <taxon>Insecta</taxon>
        <taxon>Pterygota</taxon>
        <taxon>Neoptera</taxon>
        <taxon>Paraneoptera</taxon>
        <taxon>Hemiptera</taxon>
        <taxon>Sternorrhyncha</taxon>
        <taxon>Aphidomorpha</taxon>
        <taxon>Aphidoidea</taxon>
        <taxon>Aphididae</taxon>
        <taxon>Macrosiphini</taxon>
        <taxon>Macrosiphum</taxon>
    </lineage>
</organism>
<dbReference type="SUPFAM" id="SSF52540">
    <property type="entry name" value="P-loop containing nucleoside triphosphate hydrolases"/>
    <property type="match status" value="1"/>
</dbReference>
<dbReference type="InterPro" id="IPR002625">
    <property type="entry name" value="Smr_dom"/>
</dbReference>
<accession>A0AAV0XBX4</accession>
<dbReference type="SMART" id="SM00463">
    <property type="entry name" value="SMR"/>
    <property type="match status" value="1"/>
</dbReference>
<feature type="region of interest" description="Disordered" evidence="1">
    <location>
        <begin position="560"/>
        <end position="579"/>
    </location>
</feature>
<dbReference type="PANTHER" id="PTHR46535">
    <property type="entry name" value="NEDD4-BINDING PROTEIN 2"/>
    <property type="match status" value="1"/>
</dbReference>
<dbReference type="Gene3D" id="3.40.50.300">
    <property type="entry name" value="P-loop containing nucleotide triphosphate hydrolases"/>
    <property type="match status" value="1"/>
</dbReference>
<gene>
    <name evidence="3" type="ORF">MEUPH1_LOCUS20666</name>
</gene>
<feature type="region of interest" description="Disordered" evidence="1">
    <location>
        <begin position="322"/>
        <end position="341"/>
    </location>
</feature>
<reference evidence="3 4" key="1">
    <citation type="submission" date="2023-01" db="EMBL/GenBank/DDBJ databases">
        <authorList>
            <person name="Whitehead M."/>
        </authorList>
    </citation>
    <scope>NUCLEOTIDE SEQUENCE [LARGE SCALE GENOMIC DNA]</scope>
</reference>
<dbReference type="PROSITE" id="PS50828">
    <property type="entry name" value="SMR"/>
    <property type="match status" value="1"/>
</dbReference>
<dbReference type="SUPFAM" id="SSF160443">
    <property type="entry name" value="SMR domain-like"/>
    <property type="match status" value="1"/>
</dbReference>
<evidence type="ECO:0000256" key="1">
    <source>
        <dbReference type="SAM" id="MobiDB-lite"/>
    </source>
</evidence>
<dbReference type="InterPro" id="IPR052772">
    <property type="entry name" value="Endo/PolyKinase_Domain-Protein"/>
</dbReference>
<dbReference type="GO" id="GO:0005634">
    <property type="term" value="C:nucleus"/>
    <property type="evidence" value="ECO:0007669"/>
    <property type="project" value="TreeGrafter"/>
</dbReference>
<protein>
    <recommendedName>
        <fullName evidence="2">Smr domain-containing protein</fullName>
    </recommendedName>
</protein>
<dbReference type="PANTHER" id="PTHR46535:SF1">
    <property type="entry name" value="NEDD4-BINDING PROTEIN 2"/>
    <property type="match status" value="1"/>
</dbReference>
<proteinExistence type="predicted"/>
<sequence length="981" mass="113398">MTNYPKETMSWSCLNTKENLFELFTGRIDFDIIEILLENRNNDLLLVYRDLIQLTKDPDLEPHLNLLSTEEKNQTAAASTSNIPKINWERLSTTETPINKILYLVSKRFKVLVLMRGCPGSGKSYQATNILNSCYKNANIDDFIFSADKFFIKKNNGQYRFDRTKLFEAHEWAFQKFQTAIRLEVTPVIIDNTNCEVWEMEKYTKVAVNNGYWIEIVEPNTEWAWDGIELFKKNEHSVPYDSIVSSIHRYEHNVNVDTLLTRFKLNYNKKTQPPIQSNSSKMYQLCENLIHQRDVAYESQIEIVDDFKELCVSLKQKKKKKKSKKKKSTSVTNNDEDDSLTPTICITQEEKDDIPEGNEYEKLSHDIPDMYEESLLSVEESSLSVEESSLSVEETLNYVNKSINTSENDFLFMDVLNEIPEEEYSSYVVFGRNRDINEGNLNILNMPCGKLDKGTTTDDLKEMTPQLNLNKLYEQFPENISSLIIELFEKCKGNIDWIVDMLKESRHDISKQQLCNCIKYEDNYLIQNVQRQDIIELVKQSNEQDNNLFDSPLNIQSKALNRITEESDGKKKRNGKKVTDKKIQRTFKVVDDDLRKDIENKFTFGDSLYSDHVLKIKKFKENQNAIDSTDFIFPTSENVEEDFITEKDDERDFVQLVMDKSVLAQLCEYFGDFSPNFNQNTVLMPVKLPEKLAEELYYYLIANTPLDVCNQDGILQDETLARRLQEEPTEECSSSSSNSYIGENTFSAVLTKKLLLEKFKHINSAHVLNVLRAKNYKFHEANEFLSESSGMKHSLNQDNPTVQENERSCVNWVGHNASNNDQDYNRVAQEFSIQRQQLLQKANQSLSKKHPSVTTYYLEQADIVKQNEKDAKTKALIEMVKQNENATSLDLHNLTVSGAIVALDLYLDNHISNLKKHNGANRGRQLTIITGRGKHSPKGIARIKPVVIKRLQDRCLMYLEPEIPGTVMVIIKKNSSLSSEY</sequence>
<dbReference type="GO" id="GO:0004519">
    <property type="term" value="F:endonuclease activity"/>
    <property type="evidence" value="ECO:0007669"/>
    <property type="project" value="TreeGrafter"/>
</dbReference>
<evidence type="ECO:0000313" key="3">
    <source>
        <dbReference type="EMBL" id="CAI6366034.1"/>
    </source>
</evidence>
<keyword evidence="4" id="KW-1185">Reference proteome</keyword>
<comment type="caution">
    <text evidence="3">The sequence shown here is derived from an EMBL/GenBank/DDBJ whole genome shotgun (WGS) entry which is preliminary data.</text>
</comment>
<dbReference type="Pfam" id="PF13671">
    <property type="entry name" value="AAA_33"/>
    <property type="match status" value="1"/>
</dbReference>
<dbReference type="InterPro" id="IPR027417">
    <property type="entry name" value="P-loop_NTPase"/>
</dbReference>
<dbReference type="Gene3D" id="3.30.1370.110">
    <property type="match status" value="1"/>
</dbReference>